<proteinExistence type="inferred from homology"/>
<feature type="domain" description="Transcription factor Tfb2 C-terminal" evidence="10">
    <location>
        <begin position="375"/>
        <end position="442"/>
    </location>
</feature>
<dbReference type="Gene3D" id="3.30.70.2610">
    <property type="match status" value="1"/>
</dbReference>
<evidence type="ECO:0000313" key="12">
    <source>
        <dbReference type="Proteomes" id="UP001212411"/>
    </source>
</evidence>
<dbReference type="PANTHER" id="PTHR13152">
    <property type="entry name" value="TFIIH, POLYPEPTIDE 4"/>
    <property type="match status" value="1"/>
</dbReference>
<dbReference type="NCBIfam" id="TIGR00625">
    <property type="entry name" value="tfb2"/>
    <property type="match status" value="1"/>
</dbReference>
<dbReference type="InterPro" id="IPR040662">
    <property type="entry name" value="Tfb2_C"/>
</dbReference>
<keyword evidence="7 9" id="KW-0234">DNA repair</keyword>
<dbReference type="EMBL" id="CP115611">
    <property type="protein sequence ID" value="WBW71055.1"/>
    <property type="molecule type" value="Genomic_DNA"/>
</dbReference>
<dbReference type="InterPro" id="IPR004598">
    <property type="entry name" value="TFIIH_p52/Tfb2"/>
</dbReference>
<sequence>MQAEFKSSINDFLEQLPNHARLYQKPAACLAVFRLLPILARQYVMSMLFNPMPVALSDFDLWTKMSSKVYQSESFNKLVSMHIFQFDGQHIILNEEFRKQFITALTGGGNHNSFGVPCTDEDKHHVDLDFLDKYAKETWETILHFMVGTPEGKYPGEGVLSLLRRGGLMTGPKNQLRITHSGFQFLLQDINTQIWTLLLEYLKLSEDTHMDPIQVLHFLFMLGSLELGRDYSVDFLTDTQQIMLEDLREYGVVYQRKTTSKRFYPTRLATSLTTDSHALEGAKSDNDADKGFIIVETNYRLYAYTSSPLQIAIIGLFANLRAKFSNLVVGVITRDSIRRALMNGIAAEQIITYFSTHAHPQMRANVPLLPPTLVDQIYLWELEKNRLKATPGILFRDFLTDMEFDQAVEYAKELGVLVWDSSIKRMFFITTAGAQPMIAFLKRKAVK</sequence>
<evidence type="ECO:0000256" key="5">
    <source>
        <dbReference type="ARBA" id="ARBA00023015"/>
    </source>
</evidence>
<dbReference type="Pfam" id="PF18307">
    <property type="entry name" value="Tfb2_C"/>
    <property type="match status" value="1"/>
</dbReference>
<evidence type="ECO:0000313" key="11">
    <source>
        <dbReference type="EMBL" id="WBW71055.1"/>
    </source>
</evidence>
<dbReference type="GO" id="GO:0005675">
    <property type="term" value="C:transcription factor TFIIH holo complex"/>
    <property type="evidence" value="ECO:0007669"/>
    <property type="project" value="TreeGrafter"/>
</dbReference>
<dbReference type="GO" id="GO:0003690">
    <property type="term" value="F:double-stranded DNA binding"/>
    <property type="evidence" value="ECO:0007669"/>
    <property type="project" value="TreeGrafter"/>
</dbReference>
<evidence type="ECO:0000256" key="8">
    <source>
        <dbReference type="ARBA" id="ARBA00023242"/>
    </source>
</evidence>
<dbReference type="Proteomes" id="UP001212411">
    <property type="component" value="Chromosome 1"/>
</dbReference>
<reference evidence="11 12" key="1">
    <citation type="journal article" date="2023" name="G3 (Bethesda)">
        <title>A high-quality reference genome for the fission yeast Schizosaccharomyces osmophilus.</title>
        <authorList>
            <person name="Jia G.S."/>
            <person name="Zhang W.C."/>
            <person name="Liang Y."/>
            <person name="Liu X.H."/>
            <person name="Rhind N."/>
            <person name="Pidoux A."/>
            <person name="Brysch-Herzberg M."/>
            <person name="Du L.L."/>
        </authorList>
    </citation>
    <scope>NUCLEOTIDE SEQUENCE [LARGE SCALE GENOMIC DNA]</scope>
    <source>
        <strain evidence="11 12">CBS 15793</strain>
    </source>
</reference>
<protein>
    <recommendedName>
        <fullName evidence="9">RNA polymerase II transcription factor B subunit 2</fullName>
    </recommendedName>
</protein>
<keyword evidence="12" id="KW-1185">Reference proteome</keyword>
<dbReference type="RefSeq" id="XP_056035298.1">
    <property type="nucleotide sequence ID" value="XM_056179394.1"/>
</dbReference>
<dbReference type="GeneID" id="80874083"/>
<dbReference type="KEGG" id="som:SOMG_00600"/>
<dbReference type="GO" id="GO:0006366">
    <property type="term" value="P:transcription by RNA polymerase II"/>
    <property type="evidence" value="ECO:0007669"/>
    <property type="project" value="UniProtKB-ARBA"/>
</dbReference>
<evidence type="ECO:0000259" key="10">
    <source>
        <dbReference type="Pfam" id="PF18307"/>
    </source>
</evidence>
<keyword evidence="6 9" id="KW-0804">Transcription</keyword>
<comment type="subcellular location">
    <subcellularLocation>
        <location evidence="2 9">Nucleus</location>
    </subcellularLocation>
</comment>
<organism evidence="11 12">
    <name type="scientific">Schizosaccharomyces osmophilus</name>
    <dbReference type="NCBI Taxonomy" id="2545709"/>
    <lineage>
        <taxon>Eukaryota</taxon>
        <taxon>Fungi</taxon>
        <taxon>Dikarya</taxon>
        <taxon>Ascomycota</taxon>
        <taxon>Taphrinomycotina</taxon>
        <taxon>Schizosaccharomycetes</taxon>
        <taxon>Schizosaccharomycetales</taxon>
        <taxon>Schizosaccharomycetaceae</taxon>
        <taxon>Schizosaccharomyces</taxon>
    </lineage>
</organism>
<accession>A0AAE9W6W7</accession>
<evidence type="ECO:0000256" key="3">
    <source>
        <dbReference type="ARBA" id="ARBA00007132"/>
    </source>
</evidence>
<dbReference type="GO" id="GO:0000439">
    <property type="term" value="C:transcription factor TFIIH core complex"/>
    <property type="evidence" value="ECO:0007669"/>
    <property type="project" value="InterPro"/>
</dbReference>
<dbReference type="FunFam" id="3.30.70.2610:FF:000001">
    <property type="entry name" value="General transcription factor IIH subunit 4"/>
    <property type="match status" value="1"/>
</dbReference>
<comment type="function">
    <text evidence="9">Component of the general transcription and DNA repair factor IIH (TFIIH) core complex which is involved in general and transcription-coupled nucleotide excision repair (NER) of damaged DNA.</text>
</comment>
<evidence type="ECO:0000256" key="9">
    <source>
        <dbReference type="RuleBase" id="RU364024"/>
    </source>
</evidence>
<dbReference type="GO" id="GO:0006289">
    <property type="term" value="P:nucleotide-excision repair"/>
    <property type="evidence" value="ECO:0007669"/>
    <property type="project" value="InterPro"/>
</dbReference>
<evidence type="ECO:0000256" key="4">
    <source>
        <dbReference type="ARBA" id="ARBA00022763"/>
    </source>
</evidence>
<evidence type="ECO:0000256" key="7">
    <source>
        <dbReference type="ARBA" id="ARBA00023204"/>
    </source>
</evidence>
<gene>
    <name evidence="11" type="primary">tfb2</name>
    <name evidence="11" type="ORF">SOMG_00600</name>
</gene>
<name>A0AAE9W6W7_9SCHI</name>
<keyword evidence="5 9" id="KW-0805">Transcription regulation</keyword>
<keyword evidence="8 9" id="KW-0539">Nucleus</keyword>
<evidence type="ECO:0000256" key="2">
    <source>
        <dbReference type="ARBA" id="ARBA00004123"/>
    </source>
</evidence>
<evidence type="ECO:0000256" key="6">
    <source>
        <dbReference type="ARBA" id="ARBA00023163"/>
    </source>
</evidence>
<evidence type="ECO:0000256" key="1">
    <source>
        <dbReference type="ARBA" id="ARBA00002817"/>
    </source>
</evidence>
<comment type="function">
    <text evidence="1">Component of the general transcription and DNA repair factor IIH (TFIIH) core complex, which is involved in general and transcription-coupled nucleotide excision repair (NER) of damaged DNA and, when complexed to TFIIK, in RNA transcription by RNA polymerase II. In NER, TFIIH acts by opening DNA around the lesion to allow the excision of the damaged oligonucleotide and its replacement by a new DNA fragment. In transcription, TFIIH has an essential role in transcription initiation. When the pre-initiation complex (PIC) has been established, TFIIH is required for promoter opening and promoter escape. Phosphorylation of the C-terminal tail (CTD) of the largest subunit of RNA polymerase II by the kinase module TFIIK controls the initiation of transcription.</text>
</comment>
<keyword evidence="4 9" id="KW-0227">DNA damage</keyword>
<dbReference type="AlphaFoldDB" id="A0AAE9W6W7"/>
<dbReference type="Pfam" id="PF03849">
    <property type="entry name" value="Tfb2"/>
    <property type="match status" value="1"/>
</dbReference>
<dbReference type="GO" id="GO:0001671">
    <property type="term" value="F:ATPase activator activity"/>
    <property type="evidence" value="ECO:0007669"/>
    <property type="project" value="InterPro"/>
</dbReference>
<dbReference type="PANTHER" id="PTHR13152:SF0">
    <property type="entry name" value="GENERAL TRANSCRIPTION FACTOR IIH SUBUNIT 4"/>
    <property type="match status" value="1"/>
</dbReference>
<comment type="similarity">
    <text evidence="3 9">Belongs to the TFB2 family.</text>
</comment>